<dbReference type="OrthoDB" id="10513894at2759"/>
<proteinExistence type="predicted"/>
<sequence>MILLISLITHQILKLINARLNRMKRAPSFHEPEVLMFNESFDAIQLNLRRKSISSLQQDDLYTSFEMLKNLNKLYDNVQYESESVALDSMEMDDQQELMEVSDYMDDSIFSTTLFDRLTSTDQSLEHTALTNSDSKAFAWQDANLCQSLGRYAHSTLSISSMSSTPSSVNTRIKSYRVLKNSLLFQSGHSRSKKLRSRTQRLRQTHNFYRRHQRTSSLNVPVPNGAKNFLTKKYRPSFKVEKLLNDSRGMKKYLVDYDGLISHKSQRQHHITTALNNLNSLLSTSSNSMTSIDLDLTNDNQLWCSELRGPLVFEDSLEEKENLFGGNVPSSNRCSSGYLSDC</sequence>
<reference evidence="1 2" key="1">
    <citation type="journal article" date="2018" name="Sci. Rep.">
        <title>Genomic signatures of local adaptation to the degree of environmental predictability in rotifers.</title>
        <authorList>
            <person name="Franch-Gras L."/>
            <person name="Hahn C."/>
            <person name="Garcia-Roger E.M."/>
            <person name="Carmona M.J."/>
            <person name="Serra M."/>
            <person name="Gomez A."/>
        </authorList>
    </citation>
    <scope>NUCLEOTIDE SEQUENCE [LARGE SCALE GENOMIC DNA]</scope>
    <source>
        <strain evidence="1">HYR1</strain>
    </source>
</reference>
<organism evidence="1 2">
    <name type="scientific">Brachionus plicatilis</name>
    <name type="common">Marine rotifer</name>
    <name type="synonym">Brachionus muelleri</name>
    <dbReference type="NCBI Taxonomy" id="10195"/>
    <lineage>
        <taxon>Eukaryota</taxon>
        <taxon>Metazoa</taxon>
        <taxon>Spiralia</taxon>
        <taxon>Gnathifera</taxon>
        <taxon>Rotifera</taxon>
        <taxon>Eurotatoria</taxon>
        <taxon>Monogononta</taxon>
        <taxon>Pseudotrocha</taxon>
        <taxon>Ploima</taxon>
        <taxon>Brachionidae</taxon>
        <taxon>Brachionus</taxon>
    </lineage>
</organism>
<dbReference type="EMBL" id="REGN01003700">
    <property type="protein sequence ID" value="RNA21278.1"/>
    <property type="molecule type" value="Genomic_DNA"/>
</dbReference>
<accession>A0A3M7RDE7</accession>
<dbReference type="Proteomes" id="UP000276133">
    <property type="component" value="Unassembled WGS sequence"/>
</dbReference>
<evidence type="ECO:0000313" key="1">
    <source>
        <dbReference type="EMBL" id="RNA21278.1"/>
    </source>
</evidence>
<dbReference type="AlphaFoldDB" id="A0A3M7RDE7"/>
<name>A0A3M7RDE7_BRAPC</name>
<evidence type="ECO:0000313" key="2">
    <source>
        <dbReference type="Proteomes" id="UP000276133"/>
    </source>
</evidence>
<gene>
    <name evidence="1" type="ORF">BpHYR1_050114</name>
</gene>
<protein>
    <submittedName>
        <fullName evidence="1">Uncharacterized protein</fullName>
    </submittedName>
</protein>
<keyword evidence="2" id="KW-1185">Reference proteome</keyword>
<comment type="caution">
    <text evidence="1">The sequence shown here is derived from an EMBL/GenBank/DDBJ whole genome shotgun (WGS) entry which is preliminary data.</text>
</comment>